<dbReference type="PANTHER" id="PTHR14614:SF109">
    <property type="entry name" value="RIBOSOMAL LYSINE N-METHYLTRANSFERASE 5"/>
    <property type="match status" value="1"/>
</dbReference>
<dbReference type="InterPro" id="IPR019410">
    <property type="entry name" value="Methyltransf_16"/>
</dbReference>
<evidence type="ECO:0000313" key="2">
    <source>
        <dbReference type="EMBL" id="GBF98660.1"/>
    </source>
</evidence>
<dbReference type="InParanoid" id="A0A2V0PLC8"/>
<feature type="compositionally biased region" description="Low complexity" evidence="1">
    <location>
        <begin position="102"/>
        <end position="112"/>
    </location>
</feature>
<evidence type="ECO:0000313" key="3">
    <source>
        <dbReference type="Proteomes" id="UP000247498"/>
    </source>
</evidence>
<gene>
    <name evidence="2" type="ORF">Rsub_11654</name>
</gene>
<comment type="caution">
    <text evidence="2">The sequence shown here is derived from an EMBL/GenBank/DDBJ whole genome shotgun (WGS) entry which is preliminary data.</text>
</comment>
<evidence type="ECO:0000256" key="1">
    <source>
        <dbReference type="SAM" id="MobiDB-lite"/>
    </source>
</evidence>
<dbReference type="Gene3D" id="3.40.50.150">
    <property type="entry name" value="Vaccinia Virus protein VP39"/>
    <property type="match status" value="1"/>
</dbReference>
<reference evidence="2 3" key="1">
    <citation type="journal article" date="2018" name="Sci. Rep.">
        <title>Raphidocelis subcapitata (=Pseudokirchneriella subcapitata) provides an insight into genome evolution and environmental adaptations in the Sphaeropleales.</title>
        <authorList>
            <person name="Suzuki S."/>
            <person name="Yamaguchi H."/>
            <person name="Nakajima N."/>
            <person name="Kawachi M."/>
        </authorList>
    </citation>
    <scope>NUCLEOTIDE SEQUENCE [LARGE SCALE GENOMIC DNA]</scope>
    <source>
        <strain evidence="2 3">NIES-35</strain>
    </source>
</reference>
<dbReference type="STRING" id="307507.A0A2V0PLC8"/>
<name>A0A2V0PLC8_9CHLO</name>
<dbReference type="OrthoDB" id="413520at2759"/>
<protein>
    <submittedName>
        <fullName evidence="2">Uncharacterized protein</fullName>
    </submittedName>
</protein>
<feature type="compositionally biased region" description="Gly residues" evidence="1">
    <location>
        <begin position="252"/>
        <end position="273"/>
    </location>
</feature>
<dbReference type="AlphaFoldDB" id="A0A2V0PLC8"/>
<dbReference type="Proteomes" id="UP000247498">
    <property type="component" value="Unassembled WGS sequence"/>
</dbReference>
<dbReference type="PANTHER" id="PTHR14614">
    <property type="entry name" value="HEPATOCELLULAR CARCINOMA-ASSOCIATED ANTIGEN"/>
    <property type="match status" value="1"/>
</dbReference>
<organism evidence="2 3">
    <name type="scientific">Raphidocelis subcapitata</name>
    <dbReference type="NCBI Taxonomy" id="307507"/>
    <lineage>
        <taxon>Eukaryota</taxon>
        <taxon>Viridiplantae</taxon>
        <taxon>Chlorophyta</taxon>
        <taxon>core chlorophytes</taxon>
        <taxon>Chlorophyceae</taxon>
        <taxon>CS clade</taxon>
        <taxon>Sphaeropleales</taxon>
        <taxon>Selenastraceae</taxon>
        <taxon>Raphidocelis</taxon>
    </lineage>
</organism>
<feature type="region of interest" description="Disordered" evidence="1">
    <location>
        <begin position="240"/>
        <end position="276"/>
    </location>
</feature>
<keyword evidence="3" id="KW-1185">Reference proteome</keyword>
<dbReference type="InterPro" id="IPR029063">
    <property type="entry name" value="SAM-dependent_MTases_sf"/>
</dbReference>
<feature type="compositionally biased region" description="Low complexity" evidence="1">
    <location>
        <begin position="52"/>
        <end position="82"/>
    </location>
</feature>
<dbReference type="EMBL" id="BDRX01000131">
    <property type="protein sequence ID" value="GBF98660.1"/>
    <property type="molecule type" value="Genomic_DNA"/>
</dbReference>
<dbReference type="SUPFAM" id="SSF53335">
    <property type="entry name" value="S-adenosyl-L-methionine-dependent methyltransferases"/>
    <property type="match status" value="1"/>
</dbReference>
<accession>A0A2V0PLC8</accession>
<proteinExistence type="predicted"/>
<dbReference type="Pfam" id="PF10294">
    <property type="entry name" value="Methyltransf_16"/>
    <property type="match status" value="1"/>
</dbReference>
<sequence>MCDAAVREPADHDQPPSWQQFHKGYAERFVLDCVIRLESNGAEVRVAQAPSAKRPGARQQAAAAKQQQQQQQPQPGRQQQRQHAARGRRGAAAAGRGGGAEPKGAAAAAARPGLDRESDPALTGTTVWDGAIVLGQYLTSPASPLRRAGPWPSGRAAPVVLELGAGTGAVSLCLLAGGVAAGAVLTDIPDMLPHLNQNVAHNSRAVNPAAALVAPLSWGDAGDAEAVARLAQRRWPLPRGAAGERSGIATTSGGGGTGGTAGSGGGGGGGGGGPPLPPWDAIVGSDLIYYSYSEATPHSRLLLSALRQLAAPATLIVLSLSLHHNPEEVARFLAWAGEAGFEVEVVPPQDVPAAYRVPDVQLAKLRLRGEGDGSGGGPPL</sequence>
<feature type="region of interest" description="Disordered" evidence="1">
    <location>
        <begin position="46"/>
        <end position="122"/>
    </location>
</feature>